<comment type="catalytic activity">
    <reaction evidence="1">
        <text>9-(9Z-hexadecenoyloxy)-octadecanoate + H2O = (9Z)-hexadecenoate + 9-hydroxy-octadecanoate + H(+)</text>
        <dbReference type="Rhea" id="RHEA:52068"/>
        <dbReference type="ChEBI" id="CHEBI:15377"/>
        <dbReference type="ChEBI" id="CHEBI:15378"/>
        <dbReference type="ChEBI" id="CHEBI:32372"/>
        <dbReference type="ChEBI" id="CHEBI:136286"/>
        <dbReference type="ChEBI" id="CHEBI:136309"/>
    </reaction>
    <physiologicalReaction direction="left-to-right" evidence="1">
        <dbReference type="Rhea" id="RHEA:52069"/>
    </physiologicalReaction>
</comment>
<accession>A0ABQ9G2A4</accession>
<evidence type="ECO:0000256" key="17">
    <source>
        <dbReference type="SAM" id="Phobius"/>
    </source>
</evidence>
<keyword evidence="5 17" id="KW-1133">Transmembrane helix</keyword>
<keyword evidence="19" id="KW-1185">Reference proteome</keyword>
<evidence type="ECO:0000256" key="4">
    <source>
        <dbReference type="ARBA" id="ARBA00022692"/>
    </source>
</evidence>
<evidence type="ECO:0000256" key="7">
    <source>
        <dbReference type="ARBA" id="ARBA00047368"/>
    </source>
</evidence>
<evidence type="ECO:0000256" key="1">
    <source>
        <dbReference type="ARBA" id="ARBA00000923"/>
    </source>
</evidence>
<comment type="catalytic activity">
    <reaction evidence="9">
        <text>9-hexadecanoyloxy-octadecanoate + H2O = 9-hydroxy-octadecanoate + hexadecanoate + H(+)</text>
        <dbReference type="Rhea" id="RHEA:52052"/>
        <dbReference type="ChEBI" id="CHEBI:7896"/>
        <dbReference type="ChEBI" id="CHEBI:15377"/>
        <dbReference type="ChEBI" id="CHEBI:15378"/>
        <dbReference type="ChEBI" id="CHEBI:83670"/>
        <dbReference type="ChEBI" id="CHEBI:136286"/>
    </reaction>
    <physiologicalReaction direction="left-to-right" evidence="9">
        <dbReference type="Rhea" id="RHEA:52053"/>
    </physiologicalReaction>
</comment>
<comment type="catalytic activity">
    <reaction evidence="8">
        <text>13-octadecanoyloxy-octadecanoate + H2O = 13-hydroxy-octadecanoate + octadecanoate + H(+)</text>
        <dbReference type="Rhea" id="RHEA:52084"/>
        <dbReference type="ChEBI" id="CHEBI:15377"/>
        <dbReference type="ChEBI" id="CHEBI:15378"/>
        <dbReference type="ChEBI" id="CHEBI:25629"/>
        <dbReference type="ChEBI" id="CHEBI:136304"/>
        <dbReference type="ChEBI" id="CHEBI:136335"/>
    </reaction>
    <physiologicalReaction direction="left-to-right" evidence="8">
        <dbReference type="Rhea" id="RHEA:52085"/>
    </physiologicalReaction>
</comment>
<dbReference type="Pfam" id="PF04750">
    <property type="entry name" value="Far-17a_AIG1"/>
    <property type="match status" value="1"/>
</dbReference>
<dbReference type="InterPro" id="IPR006838">
    <property type="entry name" value="ADTRP_AIG1"/>
</dbReference>
<comment type="catalytic activity">
    <reaction evidence="13">
        <text>9-octadecanoyloxy-octadecanoate + H2O = 9-hydroxy-octadecanoate + octadecanoate + H(+)</text>
        <dbReference type="Rhea" id="RHEA:52096"/>
        <dbReference type="ChEBI" id="CHEBI:15377"/>
        <dbReference type="ChEBI" id="CHEBI:15378"/>
        <dbReference type="ChEBI" id="CHEBI:25629"/>
        <dbReference type="ChEBI" id="CHEBI:136286"/>
        <dbReference type="ChEBI" id="CHEBI:136373"/>
    </reaction>
    <physiologicalReaction direction="left-to-right" evidence="13">
        <dbReference type="Rhea" id="RHEA:52097"/>
    </physiologicalReaction>
</comment>
<comment type="catalytic activity">
    <reaction evidence="12">
        <text>9-(9Z-octadecenoyloxy)-octadecanoate + H2O = 9-hydroxy-octadecanoate + (9Z)-octadecenoate + H(+)</text>
        <dbReference type="Rhea" id="RHEA:52048"/>
        <dbReference type="ChEBI" id="CHEBI:15377"/>
        <dbReference type="ChEBI" id="CHEBI:15378"/>
        <dbReference type="ChEBI" id="CHEBI:30823"/>
        <dbReference type="ChEBI" id="CHEBI:136282"/>
        <dbReference type="ChEBI" id="CHEBI:136286"/>
    </reaction>
    <physiologicalReaction direction="left-to-right" evidence="12">
        <dbReference type="Rhea" id="RHEA:52049"/>
    </physiologicalReaction>
</comment>
<evidence type="ECO:0000256" key="15">
    <source>
        <dbReference type="ARBA" id="ARBA00049322"/>
    </source>
</evidence>
<sequence length="124" mass="14191">MPNNVGSEGVFPLTHFVIHVVAFLSFTYAIYYDYFHVRIPREVHSIGSSFGGKFKFLTFWDAIIQAVYFGIALLSDLATINEKPSTKEPLIRRIRNYVFATFAFPLAMVCISTMHALPKIYLVY</sequence>
<evidence type="ECO:0000256" key="2">
    <source>
        <dbReference type="ARBA" id="ARBA00004127"/>
    </source>
</evidence>
<comment type="catalytic activity">
    <reaction evidence="7">
        <text>12-hexadecanoyloxy-octadecanoate + H2O = 12-hydroxyoctadecanoate + hexadecanoate + H(+)</text>
        <dbReference type="Rhea" id="RHEA:52056"/>
        <dbReference type="ChEBI" id="CHEBI:7896"/>
        <dbReference type="ChEBI" id="CHEBI:15377"/>
        <dbReference type="ChEBI" id="CHEBI:15378"/>
        <dbReference type="ChEBI" id="CHEBI:83677"/>
        <dbReference type="ChEBI" id="CHEBI:84201"/>
    </reaction>
    <physiologicalReaction direction="left-to-right" evidence="7">
        <dbReference type="Rhea" id="RHEA:52057"/>
    </physiologicalReaction>
</comment>
<proteinExistence type="inferred from homology"/>
<gene>
    <name evidence="18" type="ORF">PR048_032156</name>
</gene>
<comment type="subcellular location">
    <subcellularLocation>
        <location evidence="2">Endomembrane system</location>
        <topology evidence="2">Multi-pass membrane protein</topology>
    </subcellularLocation>
</comment>
<evidence type="ECO:0000256" key="12">
    <source>
        <dbReference type="ARBA" id="ARBA00048800"/>
    </source>
</evidence>
<feature type="transmembrane region" description="Helical" evidence="17">
    <location>
        <begin position="94"/>
        <end position="117"/>
    </location>
</feature>
<evidence type="ECO:0000256" key="14">
    <source>
        <dbReference type="ARBA" id="ARBA00049296"/>
    </source>
</evidence>
<comment type="catalytic activity">
    <reaction evidence="16">
        <text>12-(9Z-hexadecenoyloxy)-octadecanoate + H2O = 12-hydroxyoctadecanoate + (9Z)-hexadecenoate + H(+)</text>
        <dbReference type="Rhea" id="RHEA:52072"/>
        <dbReference type="ChEBI" id="CHEBI:15377"/>
        <dbReference type="ChEBI" id="CHEBI:15378"/>
        <dbReference type="ChEBI" id="CHEBI:32372"/>
        <dbReference type="ChEBI" id="CHEBI:84201"/>
        <dbReference type="ChEBI" id="CHEBI:136312"/>
    </reaction>
    <physiologicalReaction direction="left-to-right" evidence="16">
        <dbReference type="Rhea" id="RHEA:52073"/>
    </physiologicalReaction>
</comment>
<evidence type="ECO:0000256" key="16">
    <source>
        <dbReference type="ARBA" id="ARBA00049428"/>
    </source>
</evidence>
<reference evidence="18 19" key="1">
    <citation type="submission" date="2023-02" db="EMBL/GenBank/DDBJ databases">
        <title>LHISI_Scaffold_Assembly.</title>
        <authorList>
            <person name="Stuart O.P."/>
            <person name="Cleave R."/>
            <person name="Magrath M.J.L."/>
            <person name="Mikheyev A.S."/>
        </authorList>
    </citation>
    <scope>NUCLEOTIDE SEQUENCE [LARGE SCALE GENOMIC DNA]</scope>
    <source>
        <strain evidence="18">Daus_M_001</strain>
        <tissue evidence="18">Leg muscle</tissue>
    </source>
</reference>
<organism evidence="18 19">
    <name type="scientific">Dryococelus australis</name>
    <dbReference type="NCBI Taxonomy" id="614101"/>
    <lineage>
        <taxon>Eukaryota</taxon>
        <taxon>Metazoa</taxon>
        <taxon>Ecdysozoa</taxon>
        <taxon>Arthropoda</taxon>
        <taxon>Hexapoda</taxon>
        <taxon>Insecta</taxon>
        <taxon>Pterygota</taxon>
        <taxon>Neoptera</taxon>
        <taxon>Polyneoptera</taxon>
        <taxon>Phasmatodea</taxon>
        <taxon>Verophasmatodea</taxon>
        <taxon>Anareolatae</taxon>
        <taxon>Phasmatidae</taxon>
        <taxon>Eurycanthinae</taxon>
        <taxon>Dryococelus</taxon>
    </lineage>
</organism>
<comment type="catalytic activity">
    <reaction evidence="15">
        <text>13-(9Z-hexadecenoyloxy)-octadecanoate + H2O = 13-hydroxy-octadecanoate + (9Z)-hexadecenoate + H(+)</text>
        <dbReference type="Rhea" id="RHEA:52076"/>
        <dbReference type="ChEBI" id="CHEBI:15377"/>
        <dbReference type="ChEBI" id="CHEBI:15378"/>
        <dbReference type="ChEBI" id="CHEBI:32372"/>
        <dbReference type="ChEBI" id="CHEBI:136304"/>
        <dbReference type="ChEBI" id="CHEBI:136315"/>
    </reaction>
    <physiologicalReaction direction="left-to-right" evidence="15">
        <dbReference type="Rhea" id="RHEA:52077"/>
    </physiologicalReaction>
</comment>
<comment type="catalytic activity">
    <reaction evidence="14">
        <text>13-(9Z-octadecenoyloxy)-octadecanoate + H2O = 13-hydroxy-octadecanoate + (9Z)-octadecenoate + H(+)</text>
        <dbReference type="Rhea" id="RHEA:52064"/>
        <dbReference type="ChEBI" id="CHEBI:15377"/>
        <dbReference type="ChEBI" id="CHEBI:15378"/>
        <dbReference type="ChEBI" id="CHEBI:30823"/>
        <dbReference type="ChEBI" id="CHEBI:136303"/>
        <dbReference type="ChEBI" id="CHEBI:136304"/>
    </reaction>
    <physiologicalReaction direction="left-to-right" evidence="14">
        <dbReference type="Rhea" id="RHEA:52065"/>
    </physiologicalReaction>
</comment>
<evidence type="ECO:0000313" key="19">
    <source>
        <dbReference type="Proteomes" id="UP001159363"/>
    </source>
</evidence>
<keyword evidence="6 17" id="KW-0472">Membrane</keyword>
<evidence type="ECO:0000256" key="6">
    <source>
        <dbReference type="ARBA" id="ARBA00023136"/>
    </source>
</evidence>
<dbReference type="PANTHER" id="PTHR10989">
    <property type="entry name" value="ANDROGEN-INDUCED PROTEIN 1-RELATED"/>
    <property type="match status" value="1"/>
</dbReference>
<comment type="catalytic activity">
    <reaction evidence="11">
        <text>12-(9Z-octadecenoyloxy)-octadecanoate + H2O = 12-hydroxyoctadecanoate + (9Z)-octadecenoate + H(+)</text>
        <dbReference type="Rhea" id="RHEA:52060"/>
        <dbReference type="ChEBI" id="CHEBI:15377"/>
        <dbReference type="ChEBI" id="CHEBI:15378"/>
        <dbReference type="ChEBI" id="CHEBI:30823"/>
        <dbReference type="ChEBI" id="CHEBI:84201"/>
        <dbReference type="ChEBI" id="CHEBI:136302"/>
    </reaction>
    <physiologicalReaction direction="left-to-right" evidence="11">
        <dbReference type="Rhea" id="RHEA:52061"/>
    </physiologicalReaction>
</comment>
<evidence type="ECO:0000256" key="3">
    <source>
        <dbReference type="ARBA" id="ARBA00009300"/>
    </source>
</evidence>
<protein>
    <submittedName>
        <fullName evidence="18">Uncharacterized protein</fullName>
    </submittedName>
</protein>
<dbReference type="PANTHER" id="PTHR10989:SF16">
    <property type="entry name" value="AT02829P-RELATED"/>
    <property type="match status" value="1"/>
</dbReference>
<comment type="caution">
    <text evidence="18">The sequence shown here is derived from an EMBL/GenBank/DDBJ whole genome shotgun (WGS) entry which is preliminary data.</text>
</comment>
<comment type="catalytic activity">
    <reaction evidence="10">
        <text>12-octadecanoyloxy-octadecanoate + H2O = 12-hydroxyoctadecanoate + octadecanoate + H(+)</text>
        <dbReference type="Rhea" id="RHEA:52080"/>
        <dbReference type="ChEBI" id="CHEBI:15377"/>
        <dbReference type="ChEBI" id="CHEBI:15378"/>
        <dbReference type="ChEBI" id="CHEBI:25629"/>
        <dbReference type="ChEBI" id="CHEBI:84201"/>
        <dbReference type="ChEBI" id="CHEBI:136330"/>
    </reaction>
    <physiologicalReaction direction="left-to-right" evidence="10">
        <dbReference type="Rhea" id="RHEA:52081"/>
    </physiologicalReaction>
</comment>
<dbReference type="EMBL" id="JARBHB010000016">
    <property type="protein sequence ID" value="KAJ8866313.1"/>
    <property type="molecule type" value="Genomic_DNA"/>
</dbReference>
<evidence type="ECO:0000256" key="11">
    <source>
        <dbReference type="ARBA" id="ARBA00048701"/>
    </source>
</evidence>
<comment type="similarity">
    <text evidence="3">Belongs to the AIG1 family.</text>
</comment>
<evidence type="ECO:0000256" key="13">
    <source>
        <dbReference type="ARBA" id="ARBA00049221"/>
    </source>
</evidence>
<evidence type="ECO:0000256" key="9">
    <source>
        <dbReference type="ARBA" id="ARBA00047863"/>
    </source>
</evidence>
<evidence type="ECO:0000256" key="8">
    <source>
        <dbReference type="ARBA" id="ARBA00047427"/>
    </source>
</evidence>
<keyword evidence="4 17" id="KW-0812">Transmembrane</keyword>
<dbReference type="Proteomes" id="UP001159363">
    <property type="component" value="Chromosome 15"/>
</dbReference>
<feature type="transmembrane region" description="Helical" evidence="17">
    <location>
        <begin position="16"/>
        <end position="35"/>
    </location>
</feature>
<evidence type="ECO:0000256" key="5">
    <source>
        <dbReference type="ARBA" id="ARBA00022989"/>
    </source>
</evidence>
<evidence type="ECO:0000313" key="18">
    <source>
        <dbReference type="EMBL" id="KAJ8866313.1"/>
    </source>
</evidence>
<evidence type="ECO:0000256" key="10">
    <source>
        <dbReference type="ARBA" id="ARBA00048680"/>
    </source>
</evidence>
<name>A0ABQ9G2A4_9NEOP</name>